<evidence type="ECO:0000313" key="4">
    <source>
        <dbReference type="EMBL" id="CRZ12507.1"/>
    </source>
</evidence>
<dbReference type="InterPro" id="IPR002909">
    <property type="entry name" value="IPT_dom"/>
</dbReference>
<dbReference type="PANTHER" id="PTHR46769">
    <property type="entry name" value="POLYCYSTIC KIDNEY AND HEPATIC DISEASE 1 (AUTOSOMAL RECESSIVE)-LIKE 1"/>
    <property type="match status" value="1"/>
</dbReference>
<dbReference type="PANTHER" id="PTHR46769:SF2">
    <property type="entry name" value="FIBROCYSTIN-L ISOFORM 2 PRECURSOR-RELATED"/>
    <property type="match status" value="1"/>
</dbReference>
<evidence type="ECO:0000256" key="2">
    <source>
        <dbReference type="SAM" id="SignalP"/>
    </source>
</evidence>
<feature type="domain" description="IPT/TIG" evidence="3">
    <location>
        <begin position="72"/>
        <end position="154"/>
    </location>
</feature>
<feature type="non-terminal residue" evidence="4">
    <location>
        <position position="211"/>
    </location>
</feature>
<feature type="signal peptide" evidence="2">
    <location>
        <begin position="1"/>
        <end position="22"/>
    </location>
</feature>
<evidence type="ECO:0000256" key="1">
    <source>
        <dbReference type="ARBA" id="ARBA00022729"/>
    </source>
</evidence>
<proteinExistence type="predicted"/>
<dbReference type="AlphaFoldDB" id="A0A0H5RG24"/>
<organism evidence="4">
    <name type="scientific">Spongospora subterranea</name>
    <dbReference type="NCBI Taxonomy" id="70186"/>
    <lineage>
        <taxon>Eukaryota</taxon>
        <taxon>Sar</taxon>
        <taxon>Rhizaria</taxon>
        <taxon>Endomyxa</taxon>
        <taxon>Phytomyxea</taxon>
        <taxon>Plasmodiophorida</taxon>
        <taxon>Plasmodiophoridae</taxon>
        <taxon>Spongospora</taxon>
    </lineage>
</organism>
<keyword evidence="1 2" id="KW-0732">Signal</keyword>
<dbReference type="Pfam" id="PF01833">
    <property type="entry name" value="TIG"/>
    <property type="match status" value="2"/>
</dbReference>
<name>A0A0H5RG24_9EUKA</name>
<dbReference type="InterPro" id="IPR052387">
    <property type="entry name" value="Fibrocystin"/>
</dbReference>
<reference evidence="4" key="1">
    <citation type="submission" date="2015-04" db="EMBL/GenBank/DDBJ databases">
        <title>The genome sequence of the plant pathogenic Rhizarian Plasmodiophora brassicae reveals insights in its biotrophic life cycle and the origin of chitin synthesis.</title>
        <authorList>
            <person name="Schwelm A."/>
            <person name="Fogelqvist J."/>
            <person name="Knaust A."/>
            <person name="Julke S."/>
            <person name="Lilja T."/>
            <person name="Dhandapani V."/>
            <person name="Bonilla-Rosso G."/>
            <person name="Karlsson M."/>
            <person name="Shevchenko A."/>
            <person name="Choi S.R."/>
            <person name="Kim H.G."/>
            <person name="Park J.Y."/>
            <person name="Lim Y.P."/>
            <person name="Ludwig-Muller J."/>
            <person name="Dixelius C."/>
        </authorList>
    </citation>
    <scope>NUCLEOTIDE SEQUENCE</scope>
    <source>
        <tissue evidence="4">Potato root galls</tissue>
    </source>
</reference>
<dbReference type="InterPro" id="IPR013783">
    <property type="entry name" value="Ig-like_fold"/>
</dbReference>
<dbReference type="Gene3D" id="2.60.40.10">
    <property type="entry name" value="Immunoglobulins"/>
    <property type="match status" value="3"/>
</dbReference>
<dbReference type="EMBL" id="HACM01012065">
    <property type="protein sequence ID" value="CRZ12507.1"/>
    <property type="molecule type" value="Transcribed_RNA"/>
</dbReference>
<feature type="chain" id="PRO_5005223980" description="IPT/TIG domain-containing protein" evidence="2">
    <location>
        <begin position="23"/>
        <end position="211"/>
    </location>
</feature>
<dbReference type="SMART" id="SM00429">
    <property type="entry name" value="IPT"/>
    <property type="match status" value="1"/>
</dbReference>
<dbReference type="SUPFAM" id="SSF81296">
    <property type="entry name" value="E set domains"/>
    <property type="match status" value="2"/>
</dbReference>
<dbReference type="InterPro" id="IPR014756">
    <property type="entry name" value="Ig_E-set"/>
</dbReference>
<sequence length="211" mass="22090">MPNPASGIASLVLLVCFGGALTDKLAPATPINGTVLQCTVPSQISHSAYLEVSVNQNAAPSSSGSTFDFYSQPRVSRLSVDSGPVSGGTVVTVYGINFAKVTTCKFGPYFTSGQTISNNKIRCISPAHAVGSVYVEISNNGLDYTSDETVFSYRAIATVTSVSPQALPFNTGTILTVLGANFVQSRILCRLDTVVVTGTFVNSTMVLCEIN</sequence>
<protein>
    <recommendedName>
        <fullName evidence="3">IPT/TIG domain-containing protein</fullName>
    </recommendedName>
</protein>
<accession>A0A0H5RG24</accession>
<dbReference type="CDD" id="cd00102">
    <property type="entry name" value="IPT"/>
    <property type="match status" value="1"/>
</dbReference>
<evidence type="ECO:0000259" key="3">
    <source>
        <dbReference type="SMART" id="SM00429"/>
    </source>
</evidence>